<dbReference type="EMBL" id="CACVKT020000964">
    <property type="protein sequence ID" value="CAC5364297.1"/>
    <property type="molecule type" value="Genomic_DNA"/>
</dbReference>
<evidence type="ECO:0000313" key="2">
    <source>
        <dbReference type="EMBL" id="CAC5364297.1"/>
    </source>
</evidence>
<sequence length="233" mass="26448">METKNTKGKRKELSAEQNKYNQNFYEKRQTKEFDSDQPGKCDKIDVGKVDAQLHGKMSDTYAVNNPIYTKGVDLLCKDYNNNTNTDAFAANIGTNSDSNDETMNDLQQFTYGAAVIVPRKAESLKKSTPMFRLPEEWHMTKKCTNRLACLVCKRKHPPILHYESKSENKQSVGYLSLNIESPSIRSRSDIVNQIGTGDIKNSCAMDIKPVKVKLRDKLKNINTYAFFDTGSRV</sequence>
<dbReference type="PANTHER" id="PTHR47331">
    <property type="entry name" value="PHD-TYPE DOMAIN-CONTAINING PROTEIN"/>
    <property type="match status" value="1"/>
</dbReference>
<gene>
    <name evidence="2" type="ORF">MCOR_5397</name>
</gene>
<accession>A0A6J8AB36</accession>
<feature type="region of interest" description="Disordered" evidence="1">
    <location>
        <begin position="1"/>
        <end position="39"/>
    </location>
</feature>
<feature type="compositionally biased region" description="Polar residues" evidence="1">
    <location>
        <begin position="15"/>
        <end position="24"/>
    </location>
</feature>
<keyword evidence="3" id="KW-1185">Reference proteome</keyword>
<reference evidence="2 3" key="1">
    <citation type="submission" date="2020-06" db="EMBL/GenBank/DDBJ databases">
        <authorList>
            <person name="Li R."/>
            <person name="Bekaert M."/>
        </authorList>
    </citation>
    <scope>NUCLEOTIDE SEQUENCE [LARGE SCALE GENOMIC DNA]</scope>
    <source>
        <strain evidence="3">wild</strain>
    </source>
</reference>
<feature type="compositionally biased region" description="Basic residues" evidence="1">
    <location>
        <begin position="1"/>
        <end position="10"/>
    </location>
</feature>
<proteinExistence type="predicted"/>
<evidence type="ECO:0000313" key="3">
    <source>
        <dbReference type="Proteomes" id="UP000507470"/>
    </source>
</evidence>
<dbReference type="PANTHER" id="PTHR47331:SF1">
    <property type="entry name" value="GAG-LIKE PROTEIN"/>
    <property type="match status" value="1"/>
</dbReference>
<dbReference type="AlphaFoldDB" id="A0A6J8AB36"/>
<protein>
    <submittedName>
        <fullName evidence="2">Uncharacterized protein</fullName>
    </submittedName>
</protein>
<name>A0A6J8AB36_MYTCO</name>
<dbReference type="Proteomes" id="UP000507470">
    <property type="component" value="Unassembled WGS sequence"/>
</dbReference>
<feature type="compositionally biased region" description="Basic and acidic residues" evidence="1">
    <location>
        <begin position="25"/>
        <end position="39"/>
    </location>
</feature>
<organism evidence="2 3">
    <name type="scientific">Mytilus coruscus</name>
    <name type="common">Sea mussel</name>
    <dbReference type="NCBI Taxonomy" id="42192"/>
    <lineage>
        <taxon>Eukaryota</taxon>
        <taxon>Metazoa</taxon>
        <taxon>Spiralia</taxon>
        <taxon>Lophotrochozoa</taxon>
        <taxon>Mollusca</taxon>
        <taxon>Bivalvia</taxon>
        <taxon>Autobranchia</taxon>
        <taxon>Pteriomorphia</taxon>
        <taxon>Mytilida</taxon>
        <taxon>Mytiloidea</taxon>
        <taxon>Mytilidae</taxon>
        <taxon>Mytilinae</taxon>
        <taxon>Mytilus</taxon>
    </lineage>
</organism>
<evidence type="ECO:0000256" key="1">
    <source>
        <dbReference type="SAM" id="MobiDB-lite"/>
    </source>
</evidence>